<gene>
    <name evidence="2" type="ORF">Scep_027872</name>
</gene>
<evidence type="ECO:0000313" key="2">
    <source>
        <dbReference type="EMBL" id="KAK9088790.1"/>
    </source>
</evidence>
<comment type="caution">
    <text evidence="2">The sequence shown here is derived from an EMBL/GenBank/DDBJ whole genome shotgun (WGS) entry which is preliminary data.</text>
</comment>
<dbReference type="GO" id="GO:0080043">
    <property type="term" value="F:quercetin 3-O-glucosyltransferase activity"/>
    <property type="evidence" value="ECO:0007669"/>
    <property type="project" value="TreeGrafter"/>
</dbReference>
<comment type="similarity">
    <text evidence="1">Belongs to the UDP-glycosyltransferase family.</text>
</comment>
<evidence type="ECO:0000313" key="3">
    <source>
        <dbReference type="Proteomes" id="UP001419268"/>
    </source>
</evidence>
<dbReference type="GO" id="GO:0080044">
    <property type="term" value="F:quercetin 7-O-glucosyltransferase activity"/>
    <property type="evidence" value="ECO:0007669"/>
    <property type="project" value="TreeGrafter"/>
</dbReference>
<dbReference type="Proteomes" id="UP001419268">
    <property type="component" value="Unassembled WGS sequence"/>
</dbReference>
<dbReference type="PANTHER" id="PTHR11926">
    <property type="entry name" value="GLUCOSYL/GLUCURONOSYL TRANSFERASES"/>
    <property type="match status" value="1"/>
</dbReference>
<dbReference type="Gene3D" id="3.40.50.2000">
    <property type="entry name" value="Glycogen Phosphorylase B"/>
    <property type="match status" value="1"/>
</dbReference>
<evidence type="ECO:0000256" key="1">
    <source>
        <dbReference type="ARBA" id="ARBA00009995"/>
    </source>
</evidence>
<accession>A0AAP0EB27</accession>
<sequence length="133" mass="14739">MGSLVADRKPHVVCIPYPAQGHVTLMLKLAKLLHFKCFHITYVNTKFNNQRLLNFRGSDALKDLPDFCFETIPDGLPPSDLNATQDIPALCESILKNCLSPFKNLVLRLNESAESTDTPPITCIISDGVMTLP</sequence>
<dbReference type="SUPFAM" id="SSF53756">
    <property type="entry name" value="UDP-Glycosyltransferase/glycogen phosphorylase"/>
    <property type="match status" value="1"/>
</dbReference>
<organism evidence="2 3">
    <name type="scientific">Stephania cephalantha</name>
    <dbReference type="NCBI Taxonomy" id="152367"/>
    <lineage>
        <taxon>Eukaryota</taxon>
        <taxon>Viridiplantae</taxon>
        <taxon>Streptophyta</taxon>
        <taxon>Embryophyta</taxon>
        <taxon>Tracheophyta</taxon>
        <taxon>Spermatophyta</taxon>
        <taxon>Magnoliopsida</taxon>
        <taxon>Ranunculales</taxon>
        <taxon>Menispermaceae</taxon>
        <taxon>Menispermoideae</taxon>
        <taxon>Cissampelideae</taxon>
        <taxon>Stephania</taxon>
    </lineage>
</organism>
<dbReference type="AlphaFoldDB" id="A0AAP0EB27"/>
<proteinExistence type="inferred from homology"/>
<protein>
    <submittedName>
        <fullName evidence="2">Uncharacterized protein</fullName>
    </submittedName>
</protein>
<dbReference type="EMBL" id="JBBNAG010000012">
    <property type="protein sequence ID" value="KAK9088790.1"/>
    <property type="molecule type" value="Genomic_DNA"/>
</dbReference>
<reference evidence="2 3" key="1">
    <citation type="submission" date="2024-01" db="EMBL/GenBank/DDBJ databases">
        <title>Genome assemblies of Stephania.</title>
        <authorList>
            <person name="Yang L."/>
        </authorList>
    </citation>
    <scope>NUCLEOTIDE SEQUENCE [LARGE SCALE GENOMIC DNA]</scope>
    <source>
        <strain evidence="2">JXDWG</strain>
        <tissue evidence="2">Leaf</tissue>
    </source>
</reference>
<dbReference type="PANTHER" id="PTHR11926:SF774">
    <property type="entry name" value="UDP-GLYCOSYLTRANSFERASE 85A1-RELATED"/>
    <property type="match status" value="1"/>
</dbReference>
<keyword evidence="3" id="KW-1185">Reference proteome</keyword>
<name>A0AAP0EB27_9MAGN</name>